<sequence length="285" mass="32146">MKENTENAQSDDIGKKNELRSGALRSSLKVELHTRYAILLWEGQFTEKTEKSGRKVSHRRIMGMPYFLHLVSRINDDSLKDDPFADKKMFLLEEEFNRGTEVLETLCQKLDLVLKDIPPRVSLSEALSVSPVNISVFSRTPVGYRGVWLLVGFDQLALKAFQASHYGLISHAERDDYLRRGAQSIHRLYGLVLGYRSSGVTRRDFALENAQYHEAIKHAGEIEDAILLGKKRSSFSPPVSQESIELLLAANEKADKADIVQLLEDPPESVIDPSLLVADPKRIDD</sequence>
<protein>
    <submittedName>
        <fullName evidence="1">TIGR03761 family integrating conjugative element protein</fullName>
    </submittedName>
</protein>
<reference evidence="1" key="1">
    <citation type="submission" date="2019-06" db="EMBL/GenBank/DDBJ databases">
        <authorList>
            <person name="Ashton P.M."/>
            <person name="Dallman T."/>
            <person name="Nair S."/>
            <person name="De Pinna E."/>
            <person name="Peters T."/>
            <person name="Grant K."/>
        </authorList>
    </citation>
    <scope>NUCLEOTIDE SEQUENCE</scope>
    <source>
        <strain evidence="1">751203</strain>
    </source>
</reference>
<dbReference type="EMBL" id="AAFIJN010000004">
    <property type="protein sequence ID" value="EBG2888402.1"/>
    <property type="molecule type" value="Genomic_DNA"/>
</dbReference>
<gene>
    <name evidence="1" type="ORF">FIR23_04550</name>
</gene>
<dbReference type="RefSeq" id="WP_057515061.1">
    <property type="nucleotide sequence ID" value="NZ_CZLL01000002.1"/>
</dbReference>
<evidence type="ECO:0000313" key="1">
    <source>
        <dbReference type="EMBL" id="EBG2888402.1"/>
    </source>
</evidence>
<accession>A0A5T4EDL7</accession>
<dbReference type="Pfam" id="PF08900">
    <property type="entry name" value="AcaB"/>
    <property type="match status" value="1"/>
</dbReference>
<organism evidence="1">
    <name type="scientific">Salmonella enterica subsp. enterica serovar Weltevreden</name>
    <dbReference type="NCBI Taxonomy" id="57743"/>
    <lineage>
        <taxon>Bacteria</taxon>
        <taxon>Pseudomonadati</taxon>
        <taxon>Pseudomonadota</taxon>
        <taxon>Gammaproteobacteria</taxon>
        <taxon>Enterobacterales</taxon>
        <taxon>Enterobacteriaceae</taxon>
        <taxon>Salmonella</taxon>
    </lineage>
</organism>
<comment type="caution">
    <text evidence="1">The sequence shown here is derived from an EMBL/GenBank/DDBJ whole genome shotgun (WGS) entry which is preliminary data.</text>
</comment>
<proteinExistence type="predicted"/>
<name>A0A5T4EDL7_SALET</name>
<dbReference type="AlphaFoldDB" id="A0A5T4EDL7"/>
<dbReference type="NCBIfam" id="TIGR03761">
    <property type="entry name" value="ICE_PFL4669"/>
    <property type="match status" value="1"/>
</dbReference>
<dbReference type="InterPro" id="IPR014996">
    <property type="entry name" value="AcaB"/>
</dbReference>